<comment type="caution">
    <text evidence="8">The sequence shown here is derived from an EMBL/GenBank/DDBJ whole genome shotgun (WGS) entry which is preliminary data.</text>
</comment>
<dbReference type="SMART" id="SM00387">
    <property type="entry name" value="HATPase_c"/>
    <property type="match status" value="1"/>
</dbReference>
<dbReference type="InterPro" id="IPR036890">
    <property type="entry name" value="HATPase_C_sf"/>
</dbReference>
<dbReference type="GO" id="GO:0007234">
    <property type="term" value="P:osmosensory signaling via phosphorelay pathway"/>
    <property type="evidence" value="ECO:0007669"/>
    <property type="project" value="TreeGrafter"/>
</dbReference>
<name>A0A556MMJ2_9FLAO</name>
<keyword evidence="6" id="KW-1133">Transmembrane helix</keyword>
<keyword evidence="5" id="KW-0802">TPR repeat</keyword>
<protein>
    <recommendedName>
        <fullName evidence="2">histidine kinase</fullName>
        <ecNumber evidence="2">2.7.13.3</ecNumber>
    </recommendedName>
</protein>
<dbReference type="SMART" id="SM00028">
    <property type="entry name" value="TPR"/>
    <property type="match status" value="3"/>
</dbReference>
<dbReference type="InterPro" id="IPR036097">
    <property type="entry name" value="HisK_dim/P_sf"/>
</dbReference>
<dbReference type="InterPro" id="IPR019734">
    <property type="entry name" value="TPR_rpt"/>
</dbReference>
<dbReference type="PROSITE" id="PS50005">
    <property type="entry name" value="TPR"/>
    <property type="match status" value="1"/>
</dbReference>
<keyword evidence="4 8" id="KW-0418">Kinase</keyword>
<feature type="transmembrane region" description="Helical" evidence="6">
    <location>
        <begin position="6"/>
        <end position="27"/>
    </location>
</feature>
<evidence type="ECO:0000256" key="1">
    <source>
        <dbReference type="ARBA" id="ARBA00000085"/>
    </source>
</evidence>
<evidence type="ECO:0000259" key="7">
    <source>
        <dbReference type="PROSITE" id="PS50109"/>
    </source>
</evidence>
<sequence length="588" mass="68351">MFYSSLVINWIKVSLFGALFFISFYSFSKRDEKSNRLLDQKAEALTRKHKDLIFLSKTVGFAQSENWDSVLVNTQKLLQQVKGPKQLDFVHYYRAEAFHKKGIFKYALKEFNLVRNSFEFYAMVRFNKGCIFLSQEKYNQALNLFKSIDTSNKQIIQTIRIDALFHNTGVCYFHLGNFTEAENYLIKAIQKIEKLKDYTSLINAYTDLGSVYYEQYQDEKAISYFEKAYLLSKKYGSKELKLSSANNMAVVEENRKRYDLALKYRKEYESWNDSLSDQNKIYEVAQIEKRLALAHKQRRVELLESENKLKQAELNTYLFAALLLMAIIVFGTYFYRQNVLRSRVILRQKQELDLLNATKDQLFSIVSHDLRSSVHALSVSNSKLKDKVQKQEYNSLENQLEENSVIATNTYNMLDNLLNWALLQTEGGYFRQEEHRLSMLIDQVAYNFKGVLNQKQITFENTIPKSIKVFADAESLKIVLRNFMDNSIKFSDPGSEITVNLLHENETEVCFEWKDTGKGMSEETRLKLLSDSPQLTKKDHEKTIGSGLGMNLCQAMLAKNDGKLDIWSRQNEGTKMIVTLKKSSDGKN</sequence>
<keyword evidence="9" id="KW-1185">Reference proteome</keyword>
<comment type="catalytic activity">
    <reaction evidence="1">
        <text>ATP + protein L-histidine = ADP + protein N-phospho-L-histidine.</text>
        <dbReference type="EC" id="2.7.13.3"/>
    </reaction>
</comment>
<dbReference type="Pfam" id="PF02518">
    <property type="entry name" value="HATPase_c"/>
    <property type="match status" value="1"/>
</dbReference>
<evidence type="ECO:0000256" key="5">
    <source>
        <dbReference type="PROSITE-ProRule" id="PRU00339"/>
    </source>
</evidence>
<evidence type="ECO:0000256" key="2">
    <source>
        <dbReference type="ARBA" id="ARBA00012438"/>
    </source>
</evidence>
<dbReference type="PRINTS" id="PR00344">
    <property type="entry name" value="BCTRLSENSOR"/>
</dbReference>
<dbReference type="GO" id="GO:0030295">
    <property type="term" value="F:protein kinase activator activity"/>
    <property type="evidence" value="ECO:0007669"/>
    <property type="project" value="TreeGrafter"/>
</dbReference>
<dbReference type="PANTHER" id="PTHR42878">
    <property type="entry name" value="TWO-COMPONENT HISTIDINE KINASE"/>
    <property type="match status" value="1"/>
</dbReference>
<dbReference type="InterPro" id="IPR005467">
    <property type="entry name" value="His_kinase_dom"/>
</dbReference>
<dbReference type="InterPro" id="IPR004358">
    <property type="entry name" value="Sig_transdc_His_kin-like_C"/>
</dbReference>
<evidence type="ECO:0000256" key="6">
    <source>
        <dbReference type="SAM" id="Phobius"/>
    </source>
</evidence>
<evidence type="ECO:0000256" key="3">
    <source>
        <dbReference type="ARBA" id="ARBA00022679"/>
    </source>
</evidence>
<dbReference type="EC" id="2.7.13.3" evidence="2"/>
<keyword evidence="6" id="KW-0812">Transmembrane</keyword>
<gene>
    <name evidence="8" type="ORF">FO442_14740</name>
</gene>
<keyword evidence="6" id="KW-0472">Membrane</keyword>
<dbReference type="Gene3D" id="1.25.40.10">
    <property type="entry name" value="Tetratricopeptide repeat domain"/>
    <property type="match status" value="2"/>
</dbReference>
<reference evidence="8 9" key="1">
    <citation type="submission" date="2019-07" db="EMBL/GenBank/DDBJ databases">
        <authorList>
            <person name="Huq M.A."/>
        </authorList>
    </citation>
    <scope>NUCLEOTIDE SEQUENCE [LARGE SCALE GENOMIC DNA]</scope>
    <source>
        <strain evidence="8 9">MAH-3</strain>
    </source>
</reference>
<dbReference type="GO" id="GO:0000156">
    <property type="term" value="F:phosphorelay response regulator activity"/>
    <property type="evidence" value="ECO:0007669"/>
    <property type="project" value="TreeGrafter"/>
</dbReference>
<dbReference type="InterPro" id="IPR003594">
    <property type="entry name" value="HATPase_dom"/>
</dbReference>
<dbReference type="OrthoDB" id="9781208at2"/>
<feature type="transmembrane region" description="Helical" evidence="6">
    <location>
        <begin position="317"/>
        <end position="335"/>
    </location>
</feature>
<dbReference type="EMBL" id="VLPL01000008">
    <property type="protein sequence ID" value="TSJ41167.1"/>
    <property type="molecule type" value="Genomic_DNA"/>
</dbReference>
<dbReference type="PANTHER" id="PTHR42878:SF14">
    <property type="entry name" value="OSMOLARITY TWO-COMPONENT SYSTEM PROTEIN SSK1"/>
    <property type="match status" value="1"/>
</dbReference>
<evidence type="ECO:0000313" key="8">
    <source>
        <dbReference type="EMBL" id="TSJ41167.1"/>
    </source>
</evidence>
<dbReference type="Proteomes" id="UP000316008">
    <property type="component" value="Unassembled WGS sequence"/>
</dbReference>
<accession>A0A556MMJ2</accession>
<dbReference type="Gene3D" id="3.30.565.10">
    <property type="entry name" value="Histidine kinase-like ATPase, C-terminal domain"/>
    <property type="match status" value="1"/>
</dbReference>
<evidence type="ECO:0000313" key="9">
    <source>
        <dbReference type="Proteomes" id="UP000316008"/>
    </source>
</evidence>
<organism evidence="8 9">
    <name type="scientific">Fluviicola chungangensis</name>
    <dbReference type="NCBI Taxonomy" id="2597671"/>
    <lineage>
        <taxon>Bacteria</taxon>
        <taxon>Pseudomonadati</taxon>
        <taxon>Bacteroidota</taxon>
        <taxon>Flavobacteriia</taxon>
        <taxon>Flavobacteriales</taxon>
        <taxon>Crocinitomicaceae</taxon>
        <taxon>Fluviicola</taxon>
    </lineage>
</organism>
<dbReference type="SUPFAM" id="SSF55874">
    <property type="entry name" value="ATPase domain of HSP90 chaperone/DNA topoisomerase II/histidine kinase"/>
    <property type="match status" value="1"/>
</dbReference>
<feature type="domain" description="Histidine kinase" evidence="7">
    <location>
        <begin position="365"/>
        <end position="584"/>
    </location>
</feature>
<dbReference type="SUPFAM" id="SSF48452">
    <property type="entry name" value="TPR-like"/>
    <property type="match status" value="1"/>
</dbReference>
<dbReference type="InterPro" id="IPR011990">
    <property type="entry name" value="TPR-like_helical_dom_sf"/>
</dbReference>
<dbReference type="PROSITE" id="PS50109">
    <property type="entry name" value="HIS_KIN"/>
    <property type="match status" value="1"/>
</dbReference>
<dbReference type="InterPro" id="IPR050351">
    <property type="entry name" value="BphY/WalK/GraS-like"/>
</dbReference>
<feature type="repeat" description="TPR" evidence="5">
    <location>
        <begin position="202"/>
        <end position="235"/>
    </location>
</feature>
<evidence type="ECO:0000256" key="4">
    <source>
        <dbReference type="ARBA" id="ARBA00022777"/>
    </source>
</evidence>
<dbReference type="AlphaFoldDB" id="A0A556MMJ2"/>
<dbReference type="GO" id="GO:0000155">
    <property type="term" value="F:phosphorelay sensor kinase activity"/>
    <property type="evidence" value="ECO:0007669"/>
    <property type="project" value="InterPro"/>
</dbReference>
<dbReference type="Pfam" id="PF13424">
    <property type="entry name" value="TPR_12"/>
    <property type="match status" value="1"/>
</dbReference>
<proteinExistence type="predicted"/>
<keyword evidence="3" id="KW-0808">Transferase</keyword>
<dbReference type="SUPFAM" id="SSF47384">
    <property type="entry name" value="Homodimeric domain of signal transducing histidine kinase"/>
    <property type="match status" value="1"/>
</dbReference>